<evidence type="ECO:0000313" key="3">
    <source>
        <dbReference type="EMBL" id="KAF2231278.1"/>
    </source>
</evidence>
<feature type="compositionally biased region" description="Basic residues" evidence="1">
    <location>
        <begin position="246"/>
        <end position="255"/>
    </location>
</feature>
<proteinExistence type="predicted"/>
<feature type="transmembrane region" description="Helical" evidence="2">
    <location>
        <begin position="67"/>
        <end position="90"/>
    </location>
</feature>
<keyword evidence="4" id="KW-1185">Reference proteome</keyword>
<keyword evidence="2" id="KW-1133">Transmembrane helix</keyword>
<gene>
    <name evidence="3" type="ORF">EV356DRAFT_299782</name>
</gene>
<accession>A0A6A6H0B8</accession>
<evidence type="ECO:0000313" key="4">
    <source>
        <dbReference type="Proteomes" id="UP000800092"/>
    </source>
</evidence>
<evidence type="ECO:0000256" key="1">
    <source>
        <dbReference type="SAM" id="MobiDB-lite"/>
    </source>
</evidence>
<feature type="compositionally biased region" description="Polar residues" evidence="1">
    <location>
        <begin position="213"/>
        <end position="223"/>
    </location>
</feature>
<feature type="transmembrane region" description="Helical" evidence="2">
    <location>
        <begin position="36"/>
        <end position="55"/>
    </location>
</feature>
<feature type="region of interest" description="Disordered" evidence="1">
    <location>
        <begin position="169"/>
        <end position="268"/>
    </location>
</feature>
<dbReference type="Proteomes" id="UP000800092">
    <property type="component" value="Unassembled WGS sequence"/>
</dbReference>
<reference evidence="3" key="1">
    <citation type="journal article" date="2020" name="Stud. Mycol.">
        <title>101 Dothideomycetes genomes: a test case for predicting lifestyles and emergence of pathogens.</title>
        <authorList>
            <person name="Haridas S."/>
            <person name="Albert R."/>
            <person name="Binder M."/>
            <person name="Bloem J."/>
            <person name="Labutti K."/>
            <person name="Salamov A."/>
            <person name="Andreopoulos B."/>
            <person name="Baker S."/>
            <person name="Barry K."/>
            <person name="Bills G."/>
            <person name="Bluhm B."/>
            <person name="Cannon C."/>
            <person name="Castanera R."/>
            <person name="Culley D."/>
            <person name="Daum C."/>
            <person name="Ezra D."/>
            <person name="Gonzalez J."/>
            <person name="Henrissat B."/>
            <person name="Kuo A."/>
            <person name="Liang C."/>
            <person name="Lipzen A."/>
            <person name="Lutzoni F."/>
            <person name="Magnuson J."/>
            <person name="Mondo S."/>
            <person name="Nolan M."/>
            <person name="Ohm R."/>
            <person name="Pangilinan J."/>
            <person name="Park H.-J."/>
            <person name="Ramirez L."/>
            <person name="Alfaro M."/>
            <person name="Sun H."/>
            <person name="Tritt A."/>
            <person name="Yoshinaga Y."/>
            <person name="Zwiers L.-H."/>
            <person name="Turgeon B."/>
            <person name="Goodwin S."/>
            <person name="Spatafora J."/>
            <person name="Crous P."/>
            <person name="Grigoriev I."/>
        </authorList>
    </citation>
    <scope>NUCLEOTIDE SEQUENCE</scope>
    <source>
        <strain evidence="3">Tuck. ex Michener</strain>
    </source>
</reference>
<protein>
    <submittedName>
        <fullName evidence="3">Uncharacterized protein</fullName>
    </submittedName>
</protein>
<name>A0A6A6H0B8_VIRVR</name>
<organism evidence="3 4">
    <name type="scientific">Viridothelium virens</name>
    <name type="common">Speckled blister lichen</name>
    <name type="synonym">Trypethelium virens</name>
    <dbReference type="NCBI Taxonomy" id="1048519"/>
    <lineage>
        <taxon>Eukaryota</taxon>
        <taxon>Fungi</taxon>
        <taxon>Dikarya</taxon>
        <taxon>Ascomycota</taxon>
        <taxon>Pezizomycotina</taxon>
        <taxon>Dothideomycetes</taxon>
        <taxon>Dothideomycetes incertae sedis</taxon>
        <taxon>Trypetheliales</taxon>
        <taxon>Trypetheliaceae</taxon>
        <taxon>Viridothelium</taxon>
    </lineage>
</organism>
<feature type="compositionally biased region" description="Polar residues" evidence="1">
    <location>
        <begin position="171"/>
        <end position="181"/>
    </location>
</feature>
<feature type="compositionally biased region" description="Polar residues" evidence="1">
    <location>
        <begin position="233"/>
        <end position="242"/>
    </location>
</feature>
<keyword evidence="2" id="KW-0472">Membrane</keyword>
<sequence length="268" mass="29146">MPNDLEQQPLPQSGSGTSIRFPRLKRIWTFIVDNRYAVVINILLVANLVVLWARYETPDNMSTVLKTAMGVWFAAVVVLAEIVFIDVVSVGPQGDLYVSPHLKFHSTSSLVSLCSHLTTIARWIFVVCCTRLVHIGQPPPWVEMPTIINAGLLFGWAWDRLLSRNGDIQAAPNNDDSSIQESDAADQGSGQDVPHTDDHMTLGIPDATCGPSLATSGLNGTPSSAPPDARKSLGQTTPSRSGGNAKKTRRRRQKKGRAEPVPSLHHEG</sequence>
<evidence type="ECO:0000256" key="2">
    <source>
        <dbReference type="SAM" id="Phobius"/>
    </source>
</evidence>
<dbReference type="AlphaFoldDB" id="A0A6A6H0B8"/>
<keyword evidence="2" id="KW-0812">Transmembrane</keyword>
<dbReference type="EMBL" id="ML991829">
    <property type="protein sequence ID" value="KAF2231278.1"/>
    <property type="molecule type" value="Genomic_DNA"/>
</dbReference>